<proteinExistence type="predicted"/>
<protein>
    <submittedName>
        <fullName evidence="1">Uncharacterized protein</fullName>
    </submittedName>
</protein>
<evidence type="ECO:0000313" key="2">
    <source>
        <dbReference type="Proteomes" id="UP001234178"/>
    </source>
</evidence>
<accession>A0ABQ9ZH02</accession>
<reference evidence="1 2" key="1">
    <citation type="journal article" date="2023" name="Nucleic Acids Res.">
        <title>The hologenome of Daphnia magna reveals possible DNA methylation and microbiome-mediated evolution of the host genome.</title>
        <authorList>
            <person name="Chaturvedi A."/>
            <person name="Li X."/>
            <person name="Dhandapani V."/>
            <person name="Marshall H."/>
            <person name="Kissane S."/>
            <person name="Cuenca-Cambronero M."/>
            <person name="Asole G."/>
            <person name="Calvet F."/>
            <person name="Ruiz-Romero M."/>
            <person name="Marangio P."/>
            <person name="Guigo R."/>
            <person name="Rago D."/>
            <person name="Mirbahai L."/>
            <person name="Eastwood N."/>
            <person name="Colbourne J.K."/>
            <person name="Zhou J."/>
            <person name="Mallon E."/>
            <person name="Orsini L."/>
        </authorList>
    </citation>
    <scope>NUCLEOTIDE SEQUENCE [LARGE SCALE GENOMIC DNA]</scope>
    <source>
        <strain evidence="1">LRV0_1</strain>
    </source>
</reference>
<name>A0ABQ9ZH02_9CRUS</name>
<organism evidence="1 2">
    <name type="scientific">Daphnia magna</name>
    <dbReference type="NCBI Taxonomy" id="35525"/>
    <lineage>
        <taxon>Eukaryota</taxon>
        <taxon>Metazoa</taxon>
        <taxon>Ecdysozoa</taxon>
        <taxon>Arthropoda</taxon>
        <taxon>Crustacea</taxon>
        <taxon>Branchiopoda</taxon>
        <taxon>Diplostraca</taxon>
        <taxon>Cladocera</taxon>
        <taxon>Anomopoda</taxon>
        <taxon>Daphniidae</taxon>
        <taxon>Daphnia</taxon>
    </lineage>
</organism>
<comment type="caution">
    <text evidence="1">The sequence shown here is derived from an EMBL/GenBank/DDBJ whole genome shotgun (WGS) entry which is preliminary data.</text>
</comment>
<keyword evidence="2" id="KW-1185">Reference proteome</keyword>
<sequence length="157" mass="17886">MEARPKSKGANLHLQEYSIEGQRLPWNEICPYAKAVIDNFRLWHDIVALSAKKPGRGLMPISSLVRASRCLLNGIMHERLRNVMTSPMTNPLERHCLIRCLYPILNLTINLHSIKFSLSLIRAFVGGSGSRLKQFLEILSSDNKRLRERMPLPVVNS</sequence>
<gene>
    <name evidence="1" type="ORF">OUZ56_021066</name>
</gene>
<dbReference type="Proteomes" id="UP001234178">
    <property type="component" value="Unassembled WGS sequence"/>
</dbReference>
<evidence type="ECO:0000313" key="1">
    <source>
        <dbReference type="EMBL" id="KAK4011963.1"/>
    </source>
</evidence>
<dbReference type="EMBL" id="JAOYFB010000003">
    <property type="protein sequence ID" value="KAK4011963.1"/>
    <property type="molecule type" value="Genomic_DNA"/>
</dbReference>